<name>A0A833YLU9_9CHIR</name>
<feature type="transmembrane region" description="Helical" evidence="1">
    <location>
        <begin position="45"/>
        <end position="65"/>
    </location>
</feature>
<evidence type="ECO:0000313" key="3">
    <source>
        <dbReference type="Proteomes" id="UP000664940"/>
    </source>
</evidence>
<keyword evidence="1" id="KW-1133">Transmembrane helix</keyword>
<comment type="caution">
    <text evidence="2">The sequence shown here is derived from an EMBL/GenBank/DDBJ whole genome shotgun (WGS) entry which is preliminary data.</text>
</comment>
<organism evidence="2 3">
    <name type="scientific">Phyllostomus discolor</name>
    <name type="common">pale spear-nosed bat</name>
    <dbReference type="NCBI Taxonomy" id="89673"/>
    <lineage>
        <taxon>Eukaryota</taxon>
        <taxon>Metazoa</taxon>
        <taxon>Chordata</taxon>
        <taxon>Craniata</taxon>
        <taxon>Vertebrata</taxon>
        <taxon>Euteleostomi</taxon>
        <taxon>Mammalia</taxon>
        <taxon>Eutheria</taxon>
        <taxon>Laurasiatheria</taxon>
        <taxon>Chiroptera</taxon>
        <taxon>Yangochiroptera</taxon>
        <taxon>Phyllostomidae</taxon>
        <taxon>Phyllostominae</taxon>
        <taxon>Phyllostomus</taxon>
    </lineage>
</organism>
<accession>A0A833YLU9</accession>
<dbReference type="EMBL" id="JABVXQ010000014">
    <property type="protein sequence ID" value="KAF6078120.1"/>
    <property type="molecule type" value="Genomic_DNA"/>
</dbReference>
<evidence type="ECO:0000313" key="2">
    <source>
        <dbReference type="EMBL" id="KAF6078120.1"/>
    </source>
</evidence>
<gene>
    <name evidence="2" type="ORF">HJG60_009033</name>
</gene>
<evidence type="ECO:0000256" key="1">
    <source>
        <dbReference type="SAM" id="Phobius"/>
    </source>
</evidence>
<reference evidence="2 3" key="1">
    <citation type="journal article" date="2020" name="Nature">
        <title>Six reference-quality genomes reveal evolution of bat adaptations.</title>
        <authorList>
            <person name="Jebb D."/>
            <person name="Huang Z."/>
            <person name="Pippel M."/>
            <person name="Hughes G.M."/>
            <person name="Lavrichenko K."/>
            <person name="Devanna P."/>
            <person name="Winkler S."/>
            <person name="Jermiin L.S."/>
            <person name="Skirmuntt E.C."/>
            <person name="Katzourakis A."/>
            <person name="Burkitt-Gray L."/>
            <person name="Ray D.A."/>
            <person name="Sullivan K.A.M."/>
            <person name="Roscito J.G."/>
            <person name="Kirilenko B.M."/>
            <person name="Davalos L.M."/>
            <person name="Corthals A.P."/>
            <person name="Power M.L."/>
            <person name="Jones G."/>
            <person name="Ransome R.D."/>
            <person name="Dechmann D.K.N."/>
            <person name="Locatelli A.G."/>
            <person name="Puechmaille S.J."/>
            <person name="Fedrigo O."/>
            <person name="Jarvis E.D."/>
            <person name="Hiller M."/>
            <person name="Vernes S.C."/>
            <person name="Myers E.W."/>
            <person name="Teeling E.C."/>
        </authorList>
    </citation>
    <scope>NUCLEOTIDE SEQUENCE [LARGE SCALE GENOMIC DNA]</scope>
    <source>
        <strain evidence="2">Bat1K_MPI-CBG_1</strain>
    </source>
</reference>
<proteinExistence type="predicted"/>
<sequence>MVLYVYACARLCVCMCVNACICFHACMCTHTCAPSYMHGKLHTHVYMCLCVSTHVCLCICVYRSVFVCEHVFVYVIVCTCVYGYICGATAEAAGPMGPNPEVMPRRCQCHPGWEHTRSAACERNRWVKHTQTETSVSAVRAGASRLNSLH</sequence>
<keyword evidence="1" id="KW-0472">Membrane</keyword>
<feature type="transmembrane region" description="Helical" evidence="1">
    <location>
        <begin position="71"/>
        <end position="90"/>
    </location>
</feature>
<dbReference type="Proteomes" id="UP000664940">
    <property type="component" value="Unassembled WGS sequence"/>
</dbReference>
<protein>
    <submittedName>
        <fullName evidence="2">Uncharacterized protein</fullName>
    </submittedName>
</protein>
<keyword evidence="1" id="KW-0812">Transmembrane</keyword>
<dbReference type="AlphaFoldDB" id="A0A833YLU9"/>